<evidence type="ECO:0008006" key="2">
    <source>
        <dbReference type="Google" id="ProtNLM"/>
    </source>
</evidence>
<name>V5GIL0_ANOGL</name>
<dbReference type="AlphaFoldDB" id="V5GIL0"/>
<accession>V5GIL0</accession>
<evidence type="ECO:0000313" key="1">
    <source>
        <dbReference type="EMBL" id="JAB63904.1"/>
    </source>
</evidence>
<reference evidence="1" key="1">
    <citation type="submission" date="2013-07" db="EMBL/GenBank/DDBJ databases">
        <title>Midgut Transcriptome Profiling of Anoplphora glabripennis, a Lignocellulose Degrading, Wood-Boring Cerambycid.</title>
        <authorList>
            <person name="Scully E.D."/>
            <person name="Hoover K."/>
            <person name="Carlson J.E."/>
            <person name="Tien M."/>
            <person name="Geib S.M."/>
        </authorList>
    </citation>
    <scope>NUCLEOTIDE SEQUENCE</scope>
</reference>
<protein>
    <recommendedName>
        <fullName evidence="2">Retrotransposon gag domain-containing protein</fullName>
    </recommendedName>
</protein>
<sequence length="143" mass="16428">MYHWDELTTIYLALGKLKGIAKVWYDGLKTAQYSWVQWEHLLKTTFPGKLNFGQSFHEAASYKACPGQDLHTYCFIKLTKLNKLRLNPTDKQIIDVIIDGIQESQIGGKLNVIIVMKLDINSLFVHKREMLQLNVLFAIGTVM</sequence>
<proteinExistence type="predicted"/>
<dbReference type="EMBL" id="GALX01004562">
    <property type="protein sequence ID" value="JAB63904.1"/>
    <property type="molecule type" value="Transcribed_RNA"/>
</dbReference>
<organism evidence="1">
    <name type="scientific">Anoplophora glabripennis</name>
    <name type="common">Asian longhorn beetle</name>
    <name type="synonym">Anoplophora nobilis</name>
    <dbReference type="NCBI Taxonomy" id="217634"/>
    <lineage>
        <taxon>Eukaryota</taxon>
        <taxon>Metazoa</taxon>
        <taxon>Ecdysozoa</taxon>
        <taxon>Arthropoda</taxon>
        <taxon>Hexapoda</taxon>
        <taxon>Insecta</taxon>
        <taxon>Pterygota</taxon>
        <taxon>Neoptera</taxon>
        <taxon>Endopterygota</taxon>
        <taxon>Coleoptera</taxon>
        <taxon>Polyphaga</taxon>
        <taxon>Cucujiformia</taxon>
        <taxon>Chrysomeloidea</taxon>
        <taxon>Cerambycidae</taxon>
        <taxon>Lamiinae</taxon>
        <taxon>Lamiini</taxon>
        <taxon>Anoplophora</taxon>
    </lineage>
</organism>